<name>A0A0D7F4J3_RHOPL</name>
<organism evidence="1 2">
    <name type="scientific">Rhodopseudomonas palustris</name>
    <dbReference type="NCBI Taxonomy" id="1076"/>
    <lineage>
        <taxon>Bacteria</taxon>
        <taxon>Pseudomonadati</taxon>
        <taxon>Pseudomonadota</taxon>
        <taxon>Alphaproteobacteria</taxon>
        <taxon>Hyphomicrobiales</taxon>
        <taxon>Nitrobacteraceae</taxon>
        <taxon>Rhodopseudomonas</taxon>
    </lineage>
</organism>
<dbReference type="PATRIC" id="fig|1076.23.peg.5356"/>
<dbReference type="EMBL" id="JXXE01000047">
    <property type="protein sequence ID" value="KIZ47725.1"/>
    <property type="molecule type" value="Genomic_DNA"/>
</dbReference>
<accession>A0A0D7F4J3</accession>
<proteinExistence type="predicted"/>
<dbReference type="GO" id="GO:0003677">
    <property type="term" value="F:DNA binding"/>
    <property type="evidence" value="ECO:0007669"/>
    <property type="project" value="UniProtKB-KW"/>
</dbReference>
<sequence>MTYDAFVAELARAGLTIREFASLLGMRPNSITNNRKRGEVPDHLAVIAALLSELRLSGVPAAPVFARLGLTKKKPRGAATIGRFAGDKQGTLELRS</sequence>
<dbReference type="Proteomes" id="UP000032515">
    <property type="component" value="Unassembled WGS sequence"/>
</dbReference>
<comment type="caution">
    <text evidence="1">The sequence shown here is derived from an EMBL/GenBank/DDBJ whole genome shotgun (WGS) entry which is preliminary data.</text>
</comment>
<gene>
    <name evidence="1" type="ORF">OO17_02770</name>
</gene>
<evidence type="ECO:0000313" key="1">
    <source>
        <dbReference type="EMBL" id="KIZ47725.1"/>
    </source>
</evidence>
<keyword evidence="1" id="KW-0238">DNA-binding</keyword>
<reference evidence="1" key="1">
    <citation type="submission" date="2014-11" db="EMBL/GenBank/DDBJ databases">
        <title>Genomics and ecophysiology of heterotrophic nitrogen fixing bacteria isolated from estuarine surface water.</title>
        <authorList>
            <person name="Bentzon-Tilia M."/>
            <person name="Severin I."/>
            <person name="Hansen L.H."/>
            <person name="Riemann L."/>
        </authorList>
    </citation>
    <scope>NUCLEOTIDE SEQUENCE [LARGE SCALE GENOMIC DNA]</scope>
    <source>
        <strain evidence="1">BAL398</strain>
    </source>
</reference>
<evidence type="ECO:0000313" key="2">
    <source>
        <dbReference type="Proteomes" id="UP000032515"/>
    </source>
</evidence>
<dbReference type="AlphaFoldDB" id="A0A0D7F4J3"/>
<protein>
    <submittedName>
        <fullName evidence="1">DNA-binding protein</fullName>
    </submittedName>
</protein>